<reference evidence="2 3" key="1">
    <citation type="journal article" date="2015" name="G3 (Bethesda)">
        <title>Insights into Ongoing Evolution of the Hexachlorocyclohexane Catabolic Pathway from Comparative Genomics of Ten Sphingomonadaceae Strains.</title>
        <authorList>
            <person name="Pearce S.L."/>
            <person name="Oakeshott J.G."/>
            <person name="Pandey G."/>
        </authorList>
    </citation>
    <scope>NUCLEOTIDE SEQUENCE [LARGE SCALE GENOMIC DNA]</scope>
    <source>
        <strain evidence="2 3">LL02</strain>
    </source>
</reference>
<sequence>MEYQSSKGAVEISTMPLSYAKNALNKLVRSGEAGRKAEVDALQAHVDKLTAEAEAATLSAPAPREAVIGDNGPPADEAPPEVAPKWEVVQIHMDDLLTEASNWADGVEIVSQSQADTVAALREKLQTSRTRRAR</sequence>
<dbReference type="Proteomes" id="UP000052268">
    <property type="component" value="Unassembled WGS sequence"/>
</dbReference>
<evidence type="ECO:0000313" key="2">
    <source>
        <dbReference type="EMBL" id="KMS60003.1"/>
    </source>
</evidence>
<feature type="region of interest" description="Disordered" evidence="1">
    <location>
        <begin position="56"/>
        <end position="80"/>
    </location>
</feature>
<evidence type="ECO:0000313" key="3">
    <source>
        <dbReference type="Proteomes" id="UP000052268"/>
    </source>
</evidence>
<accession>A0A0J7Y9L9</accession>
<gene>
    <name evidence="2" type="ORF">V474_07920</name>
</gene>
<dbReference type="AlphaFoldDB" id="A0A0J7Y9L9"/>
<name>A0A0J7Y9L9_9SPHN</name>
<dbReference type="RefSeq" id="WP_059149942.1">
    <property type="nucleotide sequence ID" value="NZ_KQ130452.1"/>
</dbReference>
<keyword evidence="3" id="KW-1185">Reference proteome</keyword>
<dbReference type="EMBL" id="JACU01000002">
    <property type="protein sequence ID" value="KMS60003.1"/>
    <property type="molecule type" value="Genomic_DNA"/>
</dbReference>
<dbReference type="PATRIC" id="fig|1114963.3.peg.484"/>
<dbReference type="OrthoDB" id="7500285at2"/>
<organism evidence="2 3">
    <name type="scientific">Novosphingobium barchaimii LL02</name>
    <dbReference type="NCBI Taxonomy" id="1114963"/>
    <lineage>
        <taxon>Bacteria</taxon>
        <taxon>Pseudomonadati</taxon>
        <taxon>Pseudomonadota</taxon>
        <taxon>Alphaproteobacteria</taxon>
        <taxon>Sphingomonadales</taxon>
        <taxon>Sphingomonadaceae</taxon>
        <taxon>Novosphingobium</taxon>
    </lineage>
</organism>
<evidence type="ECO:0000256" key="1">
    <source>
        <dbReference type="SAM" id="MobiDB-lite"/>
    </source>
</evidence>
<proteinExistence type="predicted"/>
<comment type="caution">
    <text evidence="2">The sequence shown here is derived from an EMBL/GenBank/DDBJ whole genome shotgun (WGS) entry which is preliminary data.</text>
</comment>
<protein>
    <submittedName>
        <fullName evidence="2">Uncharacterized protein</fullName>
    </submittedName>
</protein>